<sequence>MHIEERPQLQIALTINLSKITKLSSTNYLTWSLQIQSLLEGYDLHHFIDGTHTPPPPTVTITSVASPNPTYTTYKCQDHLIFSALLGAISVSLQPLIAHTTTSLDAWQTLANTYAKPSRGHIKQLKEQLQQCTKGSLTYWTYAFATAIYLINHQLADALTKPLPQNHFQELQVKIGISSRAPS</sequence>
<comment type="caution">
    <text evidence="1">The sequence shown here is derived from an EMBL/GenBank/DDBJ whole genome shotgun (WGS) entry which is preliminary data.</text>
</comment>
<dbReference type="EMBL" id="QGNW01001380">
    <property type="protein sequence ID" value="RVW43490.1"/>
    <property type="molecule type" value="Genomic_DNA"/>
</dbReference>
<accession>A0A438E7A1</accession>
<gene>
    <name evidence="1" type="primary">RE1_458</name>
    <name evidence="1" type="ORF">CK203_095356</name>
</gene>
<dbReference type="PANTHER" id="PTHR47481">
    <property type="match status" value="1"/>
</dbReference>
<evidence type="ECO:0000313" key="1">
    <source>
        <dbReference type="EMBL" id="RVW43490.1"/>
    </source>
</evidence>
<dbReference type="Proteomes" id="UP000288805">
    <property type="component" value="Unassembled WGS sequence"/>
</dbReference>
<dbReference type="Pfam" id="PF14223">
    <property type="entry name" value="Retrotran_gag_2"/>
    <property type="match status" value="1"/>
</dbReference>
<dbReference type="AlphaFoldDB" id="A0A438E7A1"/>
<protein>
    <submittedName>
        <fullName evidence="1">Retrovirus-related Pol polyprotein from transposon RE1</fullName>
    </submittedName>
</protein>
<name>A0A438E7A1_VITVI</name>
<evidence type="ECO:0000313" key="2">
    <source>
        <dbReference type="Proteomes" id="UP000288805"/>
    </source>
</evidence>
<organism evidence="1 2">
    <name type="scientific">Vitis vinifera</name>
    <name type="common">Grape</name>
    <dbReference type="NCBI Taxonomy" id="29760"/>
    <lineage>
        <taxon>Eukaryota</taxon>
        <taxon>Viridiplantae</taxon>
        <taxon>Streptophyta</taxon>
        <taxon>Embryophyta</taxon>
        <taxon>Tracheophyta</taxon>
        <taxon>Spermatophyta</taxon>
        <taxon>Magnoliopsida</taxon>
        <taxon>eudicotyledons</taxon>
        <taxon>Gunneridae</taxon>
        <taxon>Pentapetalae</taxon>
        <taxon>rosids</taxon>
        <taxon>Vitales</taxon>
        <taxon>Vitaceae</taxon>
        <taxon>Viteae</taxon>
        <taxon>Vitis</taxon>
    </lineage>
</organism>
<dbReference type="PANTHER" id="PTHR47481:SF22">
    <property type="entry name" value="RETROTRANSPOSON GAG DOMAIN-CONTAINING PROTEIN"/>
    <property type="match status" value="1"/>
</dbReference>
<proteinExistence type="predicted"/>
<reference evidence="1 2" key="1">
    <citation type="journal article" date="2018" name="PLoS Genet.">
        <title>Population sequencing reveals clonal diversity and ancestral inbreeding in the grapevine cultivar Chardonnay.</title>
        <authorList>
            <person name="Roach M.J."/>
            <person name="Johnson D.L."/>
            <person name="Bohlmann J."/>
            <person name="van Vuuren H.J."/>
            <person name="Jones S.J."/>
            <person name="Pretorius I.S."/>
            <person name="Schmidt S.A."/>
            <person name="Borneman A.R."/>
        </authorList>
    </citation>
    <scope>NUCLEOTIDE SEQUENCE [LARGE SCALE GENOMIC DNA]</scope>
    <source>
        <strain evidence="2">cv. Chardonnay</strain>
        <tissue evidence="1">Leaf</tissue>
    </source>
</reference>